<dbReference type="SMART" id="SM00220">
    <property type="entry name" value="S_TKc"/>
    <property type="match status" value="1"/>
</dbReference>
<evidence type="ECO:0000313" key="12">
    <source>
        <dbReference type="EMBL" id="KGK36827.1"/>
    </source>
</evidence>
<dbReference type="GO" id="GO:0004674">
    <property type="term" value="F:protein serine/threonine kinase activity"/>
    <property type="evidence" value="ECO:0007669"/>
    <property type="project" value="UniProtKB-KW"/>
</dbReference>
<keyword evidence="4 9" id="KW-0547">Nucleotide-binding</keyword>
<dbReference type="GO" id="GO:0005524">
    <property type="term" value="F:ATP binding"/>
    <property type="evidence" value="ECO:0007669"/>
    <property type="project" value="UniProtKB-UniRule"/>
</dbReference>
<sequence>MANGILSKLFKSSKDKKDAHHQKHTPLVQSSVSPISSTSGHPNDAHSSYPGSSPTLKTDSASTKLEAPHSVKMRSSGSSTSSIHPIDSNPSPHLKLARFLEKRHLKHQEFLDSLQGKHKNNKSKTDSPKKSYFFQSKKAENHAHHKEKPLQKTQNLPSKFNDFNALTQLVAPYGIIPDRSVDLMALLEHTNIENQPLDAQLGSLALNAIDVPKSGSSSNALIIGKGAGGSVYPLYDSTRNHLYAIKKLRLQMNKEDWFTYQSKLKNEFNIAKKLHHQNLIRTYDLLQDNDLFIIVMDYAPYDFFTMVMAGKFTKYECYCYLRQLCEGVCYMHSIGLAHRDLKLDNCVVDQNGVLKIVDFGSSVIFDQKLYDGKGKSRDIDQASGILGSDPYLAPEVVQYPFYDPSLADVWSVAIIYCCMVLRRFPWRIPKTSDTAYDYFTRPTGEITDSNGQVKQVGPEKLFKMLPHSSRPVIAQMLKIRPSERASMKQVLDTEFMQNIEYCHYEEYDAERNTGIIIKAQNHTHHLITNKQFEDENPEEAAKEKEREEMARKKREQEEEEKSKTIKVPVA</sequence>
<evidence type="ECO:0000256" key="6">
    <source>
        <dbReference type="ARBA" id="ARBA00022840"/>
    </source>
</evidence>
<dbReference type="EMBL" id="JQFK01000052">
    <property type="protein sequence ID" value="KGK36827.1"/>
    <property type="molecule type" value="Genomic_DNA"/>
</dbReference>
<comment type="catalytic activity">
    <reaction evidence="7">
        <text>L-threonyl-[protein] + ATP = O-phospho-L-threonyl-[protein] + ADP + H(+)</text>
        <dbReference type="Rhea" id="RHEA:46608"/>
        <dbReference type="Rhea" id="RHEA-COMP:11060"/>
        <dbReference type="Rhea" id="RHEA-COMP:11605"/>
        <dbReference type="ChEBI" id="CHEBI:15378"/>
        <dbReference type="ChEBI" id="CHEBI:30013"/>
        <dbReference type="ChEBI" id="CHEBI:30616"/>
        <dbReference type="ChEBI" id="CHEBI:61977"/>
        <dbReference type="ChEBI" id="CHEBI:456216"/>
        <dbReference type="EC" id="2.7.11.1"/>
    </reaction>
</comment>
<evidence type="ECO:0000256" key="9">
    <source>
        <dbReference type="PROSITE-ProRule" id="PRU10141"/>
    </source>
</evidence>
<evidence type="ECO:0000256" key="2">
    <source>
        <dbReference type="ARBA" id="ARBA00022527"/>
    </source>
</evidence>
<accession>A0A099NY28</accession>
<comment type="caution">
    <text evidence="12">The sequence shown here is derived from an EMBL/GenBank/DDBJ whole genome shotgun (WGS) entry which is preliminary data.</text>
</comment>
<feature type="binding site" evidence="9">
    <location>
        <position position="247"/>
    </location>
    <ligand>
        <name>ATP</name>
        <dbReference type="ChEBI" id="CHEBI:30616"/>
    </ligand>
</feature>
<dbReference type="eggNOG" id="KOG0590">
    <property type="taxonomic scope" value="Eukaryota"/>
</dbReference>
<dbReference type="Pfam" id="PF00069">
    <property type="entry name" value="Pkinase"/>
    <property type="match status" value="1"/>
</dbReference>
<dbReference type="PROSITE" id="PS00107">
    <property type="entry name" value="PROTEIN_KINASE_ATP"/>
    <property type="match status" value="1"/>
</dbReference>
<evidence type="ECO:0000256" key="10">
    <source>
        <dbReference type="SAM" id="MobiDB-lite"/>
    </source>
</evidence>
<dbReference type="InterPro" id="IPR000719">
    <property type="entry name" value="Prot_kinase_dom"/>
</dbReference>
<feature type="region of interest" description="Disordered" evidence="10">
    <location>
        <begin position="1"/>
        <end position="91"/>
    </location>
</feature>
<dbReference type="PANTHER" id="PTHR24343:SF137">
    <property type="entry name" value="SERINE_THREONINE-PROTEIN KINASE HRK1"/>
    <property type="match status" value="1"/>
</dbReference>
<feature type="compositionally biased region" description="Low complexity" evidence="10">
    <location>
        <begin position="30"/>
        <end position="39"/>
    </location>
</feature>
<keyword evidence="6 9" id="KW-0067">ATP-binding</keyword>
<feature type="domain" description="Protein kinase" evidence="11">
    <location>
        <begin position="217"/>
        <end position="496"/>
    </location>
</feature>
<feature type="region of interest" description="Disordered" evidence="10">
    <location>
        <begin position="110"/>
        <end position="129"/>
    </location>
</feature>
<dbReference type="InterPro" id="IPR008271">
    <property type="entry name" value="Ser/Thr_kinase_AS"/>
</dbReference>
<evidence type="ECO:0000256" key="8">
    <source>
        <dbReference type="ARBA" id="ARBA00048679"/>
    </source>
</evidence>
<feature type="region of interest" description="Disordered" evidence="10">
    <location>
        <begin position="137"/>
        <end position="156"/>
    </location>
</feature>
<dbReference type="InterPro" id="IPR011009">
    <property type="entry name" value="Kinase-like_dom_sf"/>
</dbReference>
<keyword evidence="2" id="KW-0723">Serine/threonine-protein kinase</keyword>
<feature type="compositionally biased region" description="Low complexity" evidence="10">
    <location>
        <begin position="73"/>
        <end position="89"/>
    </location>
</feature>
<dbReference type="EC" id="2.7.11.1" evidence="1"/>
<feature type="compositionally biased region" description="Low complexity" evidence="10">
    <location>
        <begin position="1"/>
        <end position="10"/>
    </location>
</feature>
<dbReference type="InterPro" id="IPR017441">
    <property type="entry name" value="Protein_kinase_ATP_BS"/>
</dbReference>
<dbReference type="Gene3D" id="1.10.510.10">
    <property type="entry name" value="Transferase(Phosphotransferase) domain 1"/>
    <property type="match status" value="1"/>
</dbReference>
<dbReference type="VEuPathDB" id="FungiDB:C5L36_0D03880"/>
<reference evidence="13" key="1">
    <citation type="journal article" date="2014" name="Microb. Cell Fact.">
        <title>Exploiting Issatchenkia orientalis SD108 for succinic acid production.</title>
        <authorList>
            <person name="Xiao H."/>
            <person name="Shao Z."/>
            <person name="Jiang Y."/>
            <person name="Dole S."/>
            <person name="Zhao H."/>
        </authorList>
    </citation>
    <scope>NUCLEOTIDE SEQUENCE [LARGE SCALE GENOMIC DNA]</scope>
    <source>
        <strain evidence="13">SD108</strain>
    </source>
</reference>
<feature type="compositionally biased region" description="Basic and acidic residues" evidence="10">
    <location>
        <begin position="539"/>
        <end position="563"/>
    </location>
</feature>
<name>A0A099NY28_PICKU</name>
<dbReference type="AlphaFoldDB" id="A0A099NY28"/>
<keyword evidence="3" id="KW-0808">Transferase</keyword>
<feature type="region of interest" description="Disordered" evidence="10">
    <location>
        <begin position="530"/>
        <end position="570"/>
    </location>
</feature>
<comment type="catalytic activity">
    <reaction evidence="8">
        <text>L-seryl-[protein] + ATP = O-phospho-L-seryl-[protein] + ADP + H(+)</text>
        <dbReference type="Rhea" id="RHEA:17989"/>
        <dbReference type="Rhea" id="RHEA-COMP:9863"/>
        <dbReference type="Rhea" id="RHEA-COMP:11604"/>
        <dbReference type="ChEBI" id="CHEBI:15378"/>
        <dbReference type="ChEBI" id="CHEBI:29999"/>
        <dbReference type="ChEBI" id="CHEBI:30616"/>
        <dbReference type="ChEBI" id="CHEBI:83421"/>
        <dbReference type="ChEBI" id="CHEBI:456216"/>
        <dbReference type="EC" id="2.7.11.1"/>
    </reaction>
</comment>
<evidence type="ECO:0000313" key="13">
    <source>
        <dbReference type="Proteomes" id="UP000029867"/>
    </source>
</evidence>
<organism evidence="12 13">
    <name type="scientific">Pichia kudriavzevii</name>
    <name type="common">Yeast</name>
    <name type="synonym">Issatchenkia orientalis</name>
    <dbReference type="NCBI Taxonomy" id="4909"/>
    <lineage>
        <taxon>Eukaryota</taxon>
        <taxon>Fungi</taxon>
        <taxon>Dikarya</taxon>
        <taxon>Ascomycota</taxon>
        <taxon>Saccharomycotina</taxon>
        <taxon>Pichiomycetes</taxon>
        <taxon>Pichiales</taxon>
        <taxon>Pichiaceae</taxon>
        <taxon>Pichia</taxon>
    </lineage>
</organism>
<dbReference type="GO" id="GO:0030447">
    <property type="term" value="P:filamentous growth"/>
    <property type="evidence" value="ECO:0007669"/>
    <property type="project" value="UniProtKB-ARBA"/>
</dbReference>
<evidence type="ECO:0000256" key="3">
    <source>
        <dbReference type="ARBA" id="ARBA00022679"/>
    </source>
</evidence>
<evidence type="ECO:0000256" key="4">
    <source>
        <dbReference type="ARBA" id="ARBA00022741"/>
    </source>
</evidence>
<gene>
    <name evidence="12" type="ORF">JL09_g4030</name>
</gene>
<dbReference type="SUPFAM" id="SSF56112">
    <property type="entry name" value="Protein kinase-like (PK-like)"/>
    <property type="match status" value="1"/>
</dbReference>
<evidence type="ECO:0000259" key="11">
    <source>
        <dbReference type="PROSITE" id="PS50011"/>
    </source>
</evidence>
<evidence type="ECO:0000256" key="1">
    <source>
        <dbReference type="ARBA" id="ARBA00012513"/>
    </source>
</evidence>
<dbReference type="PROSITE" id="PS00108">
    <property type="entry name" value="PROTEIN_KINASE_ST"/>
    <property type="match status" value="1"/>
</dbReference>
<dbReference type="HOGENOM" id="CLU_000288_82_3_1"/>
<evidence type="ECO:0000256" key="5">
    <source>
        <dbReference type="ARBA" id="ARBA00022777"/>
    </source>
</evidence>
<feature type="compositionally biased region" description="Polar residues" evidence="10">
    <location>
        <begin position="45"/>
        <end position="63"/>
    </location>
</feature>
<dbReference type="Proteomes" id="UP000029867">
    <property type="component" value="Unassembled WGS sequence"/>
</dbReference>
<evidence type="ECO:0000256" key="7">
    <source>
        <dbReference type="ARBA" id="ARBA00047899"/>
    </source>
</evidence>
<proteinExistence type="predicted"/>
<dbReference type="GO" id="GO:0005829">
    <property type="term" value="C:cytosol"/>
    <property type="evidence" value="ECO:0007669"/>
    <property type="project" value="TreeGrafter"/>
</dbReference>
<dbReference type="PANTHER" id="PTHR24343">
    <property type="entry name" value="SERINE/THREONINE KINASE"/>
    <property type="match status" value="1"/>
</dbReference>
<dbReference type="PROSITE" id="PS50011">
    <property type="entry name" value="PROTEIN_KINASE_DOM"/>
    <property type="match status" value="1"/>
</dbReference>
<protein>
    <recommendedName>
        <fullName evidence="1">non-specific serine/threonine protein kinase</fullName>
        <ecNumber evidence="1">2.7.11.1</ecNumber>
    </recommendedName>
</protein>
<keyword evidence="5" id="KW-0418">Kinase</keyword>